<reference evidence="2" key="1">
    <citation type="submission" date="2021-01" db="EMBL/GenBank/DDBJ databases">
        <authorList>
            <person name="Corre E."/>
            <person name="Pelletier E."/>
            <person name="Niang G."/>
            <person name="Scheremetjew M."/>
            <person name="Finn R."/>
            <person name="Kale V."/>
            <person name="Holt S."/>
            <person name="Cochrane G."/>
            <person name="Meng A."/>
            <person name="Brown T."/>
            <person name="Cohen L."/>
        </authorList>
    </citation>
    <scope>NUCLEOTIDE SEQUENCE</scope>
    <source>
        <strain evidence="2">NIES-381</strain>
    </source>
</reference>
<evidence type="ECO:0000256" key="1">
    <source>
        <dbReference type="SAM" id="MobiDB-lite"/>
    </source>
</evidence>
<name>A0A7S1I9L6_9EUGL</name>
<gene>
    <name evidence="2" type="ORF">EGYM00392_LOCUS16272</name>
</gene>
<dbReference type="EMBL" id="HBGA01044610">
    <property type="protein sequence ID" value="CAD9005185.1"/>
    <property type="molecule type" value="Transcribed_RNA"/>
</dbReference>
<dbReference type="AlphaFoldDB" id="A0A7S1I9L6"/>
<sequence length="220" mass="22380">MAPVSPQPPRRTYADALVATAGLTGLVLVWLGARDLAAPPTALRTTTVDVGVAQGGTGLEAGVEWDKDGRDRTYGTVTGSAPFGSWRAGLAKDREGVVTQTADVIHEAGSTAFKVGLKRALGDAWRWKAGTSHTGVLRGGSRTEPSAAGAGGAPPVWTADIGTSEDGVKWTAGVKSSDGELSARLGISGSRDEDNSWAIGVESGSTGGGRWSVSANAGHQ</sequence>
<proteinExistence type="predicted"/>
<accession>A0A7S1I9L6</accession>
<feature type="region of interest" description="Disordered" evidence="1">
    <location>
        <begin position="192"/>
        <end position="220"/>
    </location>
</feature>
<protein>
    <submittedName>
        <fullName evidence="2">Uncharacterized protein</fullName>
    </submittedName>
</protein>
<organism evidence="2">
    <name type="scientific">Eutreptiella gymnastica</name>
    <dbReference type="NCBI Taxonomy" id="73025"/>
    <lineage>
        <taxon>Eukaryota</taxon>
        <taxon>Discoba</taxon>
        <taxon>Euglenozoa</taxon>
        <taxon>Euglenida</taxon>
        <taxon>Spirocuta</taxon>
        <taxon>Euglenophyceae</taxon>
        <taxon>Eutreptiales</taxon>
        <taxon>Eutreptiaceae</taxon>
        <taxon>Eutreptiella</taxon>
    </lineage>
</organism>
<feature type="region of interest" description="Disordered" evidence="1">
    <location>
        <begin position="136"/>
        <end position="162"/>
    </location>
</feature>
<evidence type="ECO:0000313" key="2">
    <source>
        <dbReference type="EMBL" id="CAD9005185.1"/>
    </source>
</evidence>